<reference evidence="12" key="1">
    <citation type="journal article" date="2019" name="Int. J. Syst. Evol. Microbiol.">
        <title>The Global Catalogue of Microorganisms (GCM) 10K type strain sequencing project: providing services to taxonomists for standard genome sequencing and annotation.</title>
        <authorList>
            <consortium name="The Broad Institute Genomics Platform"/>
            <consortium name="The Broad Institute Genome Sequencing Center for Infectious Disease"/>
            <person name="Wu L."/>
            <person name="Ma J."/>
        </authorList>
    </citation>
    <scope>NUCLEOTIDE SEQUENCE [LARGE SCALE GENOMIC DNA]</scope>
    <source>
        <strain evidence="12">CCUG 57942</strain>
    </source>
</reference>
<dbReference type="NCBIfam" id="TIGR00761">
    <property type="entry name" value="argB"/>
    <property type="match status" value="1"/>
</dbReference>
<dbReference type="PANTHER" id="PTHR23342:SF0">
    <property type="entry name" value="N-ACETYLGLUTAMATE SYNTHASE, MITOCHONDRIAL"/>
    <property type="match status" value="1"/>
</dbReference>
<dbReference type="InterPro" id="IPR037528">
    <property type="entry name" value="ArgB"/>
</dbReference>
<feature type="binding site" evidence="9">
    <location>
        <position position="187"/>
    </location>
    <ligand>
        <name>substrate</name>
    </ligand>
</feature>
<feature type="binding site" evidence="9">
    <location>
        <position position="88"/>
    </location>
    <ligand>
        <name>substrate</name>
    </ligand>
</feature>
<evidence type="ECO:0000256" key="8">
    <source>
        <dbReference type="ARBA" id="ARBA00048141"/>
    </source>
</evidence>
<evidence type="ECO:0000256" key="9">
    <source>
        <dbReference type="HAMAP-Rule" id="MF_00082"/>
    </source>
</evidence>
<dbReference type="RefSeq" id="WP_377086645.1">
    <property type="nucleotide sequence ID" value="NZ_JBHSJL010000014.1"/>
</dbReference>
<evidence type="ECO:0000256" key="6">
    <source>
        <dbReference type="ARBA" id="ARBA00022777"/>
    </source>
</evidence>
<dbReference type="HAMAP" id="MF_00082">
    <property type="entry name" value="ArgB"/>
    <property type="match status" value="1"/>
</dbReference>
<dbReference type="PANTHER" id="PTHR23342">
    <property type="entry name" value="N-ACETYLGLUTAMATE SYNTHASE"/>
    <property type="match status" value="1"/>
</dbReference>
<gene>
    <name evidence="9 11" type="primary">argB</name>
    <name evidence="11" type="ORF">ACFSW8_06495</name>
</gene>
<keyword evidence="6 9" id="KW-0418">Kinase</keyword>
<dbReference type="InterPro" id="IPR001048">
    <property type="entry name" value="Asp/Glu/Uridylate_kinase"/>
</dbReference>
<sequence length="294" mass="30985">MSIEAYTAKAATLIEALPYLQAFRGQTFLIKMGGSAMEDPELVKKVMRDIVFLEVVGVNPVIVHGGGKAISAAMQEAGLEAKFIGGFRVTTPEAIEIVEKTLSDTLNPSLVEMLREFGGKAVGVPGTDVFIGERIKSTNDQGERVDIGRVGQVVGSQKEKMQEALNANIVPVISPLASELGTGKPLNVNADLAAAALAKDLRAAKLIYLSDVPGLMRDPAQPDTLIPSINPAQAASLMEDGTISGGMIPKINSALDALNNGVNKVHFIDGRQAHSLLLEIFTKSGIGTEVTNAN</sequence>
<organism evidence="11 12">
    <name type="scientific">Rubritalea tangerina</name>
    <dbReference type="NCBI Taxonomy" id="430798"/>
    <lineage>
        <taxon>Bacteria</taxon>
        <taxon>Pseudomonadati</taxon>
        <taxon>Verrucomicrobiota</taxon>
        <taxon>Verrucomicrobiia</taxon>
        <taxon>Verrucomicrobiales</taxon>
        <taxon>Rubritaleaceae</taxon>
        <taxon>Rubritalea</taxon>
    </lineage>
</organism>
<keyword evidence="4 9" id="KW-0808">Transferase</keyword>
<feature type="site" description="Transition state stabilizer" evidence="9">
    <location>
        <position position="31"/>
    </location>
</feature>
<comment type="catalytic activity">
    <reaction evidence="8 9">
        <text>N-acetyl-L-glutamate + ATP = N-acetyl-L-glutamyl 5-phosphate + ADP</text>
        <dbReference type="Rhea" id="RHEA:14629"/>
        <dbReference type="ChEBI" id="CHEBI:30616"/>
        <dbReference type="ChEBI" id="CHEBI:44337"/>
        <dbReference type="ChEBI" id="CHEBI:57936"/>
        <dbReference type="ChEBI" id="CHEBI:456216"/>
        <dbReference type="EC" id="2.7.2.8"/>
    </reaction>
</comment>
<keyword evidence="2 9" id="KW-0055">Arginine biosynthesis</keyword>
<dbReference type="SUPFAM" id="SSF53633">
    <property type="entry name" value="Carbamate kinase-like"/>
    <property type="match status" value="1"/>
</dbReference>
<evidence type="ECO:0000256" key="2">
    <source>
        <dbReference type="ARBA" id="ARBA00022571"/>
    </source>
</evidence>
<dbReference type="Gene3D" id="3.40.1160.10">
    <property type="entry name" value="Acetylglutamate kinase-like"/>
    <property type="match status" value="1"/>
</dbReference>
<evidence type="ECO:0000256" key="4">
    <source>
        <dbReference type="ARBA" id="ARBA00022679"/>
    </source>
</evidence>
<evidence type="ECO:0000313" key="11">
    <source>
        <dbReference type="EMBL" id="MFD2158540.1"/>
    </source>
</evidence>
<comment type="function">
    <text evidence="9">Catalyzes the ATP-dependent phosphorylation of N-acetyl-L-glutamate.</text>
</comment>
<dbReference type="PIRSF" id="PIRSF000728">
    <property type="entry name" value="NAGK"/>
    <property type="match status" value="1"/>
</dbReference>
<evidence type="ECO:0000313" key="12">
    <source>
        <dbReference type="Proteomes" id="UP001597389"/>
    </source>
</evidence>
<dbReference type="PRINTS" id="PR00474">
    <property type="entry name" value="GLU5KINASE"/>
</dbReference>
<dbReference type="InterPro" id="IPR036393">
    <property type="entry name" value="AceGlu_kinase-like_sf"/>
</dbReference>
<name>A0ABW4Z9G3_9BACT</name>
<keyword evidence="7 9" id="KW-0067">ATP-binding</keyword>
<evidence type="ECO:0000259" key="10">
    <source>
        <dbReference type="Pfam" id="PF00696"/>
    </source>
</evidence>
<protein>
    <recommendedName>
        <fullName evidence="9">Acetylglutamate kinase</fullName>
        <ecNumber evidence="9">2.7.2.8</ecNumber>
    </recommendedName>
    <alternativeName>
        <fullName evidence="9">N-acetyl-L-glutamate 5-phosphotransferase</fullName>
    </alternativeName>
    <alternativeName>
        <fullName evidence="9">NAG kinase</fullName>
        <shortName evidence="9">NAGK</shortName>
    </alternativeName>
</protein>
<dbReference type="InterPro" id="IPR004662">
    <property type="entry name" value="AcgluKinase_fam"/>
</dbReference>
<evidence type="ECO:0000256" key="7">
    <source>
        <dbReference type="ARBA" id="ARBA00022840"/>
    </source>
</evidence>
<comment type="similarity">
    <text evidence="9">Belongs to the acetylglutamate kinase family. ArgB subfamily.</text>
</comment>
<dbReference type="EC" id="2.7.2.8" evidence="9"/>
<dbReference type="EMBL" id="JBHUJB010000028">
    <property type="protein sequence ID" value="MFD2158540.1"/>
    <property type="molecule type" value="Genomic_DNA"/>
</dbReference>
<feature type="domain" description="Aspartate/glutamate/uridylate kinase" evidence="10">
    <location>
        <begin position="27"/>
        <end position="269"/>
    </location>
</feature>
<dbReference type="GO" id="GO:0003991">
    <property type="term" value="F:acetylglutamate kinase activity"/>
    <property type="evidence" value="ECO:0007669"/>
    <property type="project" value="UniProtKB-EC"/>
</dbReference>
<evidence type="ECO:0000256" key="5">
    <source>
        <dbReference type="ARBA" id="ARBA00022741"/>
    </source>
</evidence>
<keyword evidence="5 9" id="KW-0547">Nucleotide-binding</keyword>
<proteinExistence type="inferred from homology"/>
<comment type="pathway">
    <text evidence="1 9">Amino-acid biosynthesis; L-arginine biosynthesis; N(2)-acetyl-L-ornithine from L-glutamate: step 2/4.</text>
</comment>
<keyword evidence="9" id="KW-0963">Cytoplasm</keyword>
<accession>A0ABW4Z9G3</accession>
<comment type="caution">
    <text evidence="11">The sequence shown here is derived from an EMBL/GenBank/DDBJ whole genome shotgun (WGS) entry which is preliminary data.</text>
</comment>
<keyword evidence="12" id="KW-1185">Reference proteome</keyword>
<evidence type="ECO:0000256" key="3">
    <source>
        <dbReference type="ARBA" id="ARBA00022605"/>
    </source>
</evidence>
<feature type="site" description="Transition state stabilizer" evidence="9">
    <location>
        <position position="250"/>
    </location>
</feature>
<feature type="binding site" evidence="9">
    <location>
        <begin position="66"/>
        <end position="67"/>
    </location>
    <ligand>
        <name>substrate</name>
    </ligand>
</feature>
<dbReference type="InterPro" id="IPR001057">
    <property type="entry name" value="Glu/AcGlu_kinase"/>
</dbReference>
<dbReference type="Pfam" id="PF00696">
    <property type="entry name" value="AA_kinase"/>
    <property type="match status" value="1"/>
</dbReference>
<keyword evidence="3 9" id="KW-0028">Amino-acid biosynthesis</keyword>
<comment type="subcellular location">
    <subcellularLocation>
        <location evidence="9">Cytoplasm</location>
    </subcellularLocation>
</comment>
<dbReference type="Proteomes" id="UP001597389">
    <property type="component" value="Unassembled WGS sequence"/>
</dbReference>
<evidence type="ECO:0000256" key="1">
    <source>
        <dbReference type="ARBA" id="ARBA00004828"/>
    </source>
</evidence>